<keyword evidence="4" id="KW-1185">Reference proteome</keyword>
<evidence type="ECO:0000313" key="4">
    <source>
        <dbReference type="Proteomes" id="UP001165586"/>
    </source>
</evidence>
<evidence type="ECO:0000313" key="3">
    <source>
        <dbReference type="EMBL" id="MCS5732382.1"/>
    </source>
</evidence>
<feature type="transmembrane region" description="Helical" evidence="2">
    <location>
        <begin position="263"/>
        <end position="287"/>
    </location>
</feature>
<dbReference type="RefSeq" id="WP_259536992.1">
    <property type="nucleotide sequence ID" value="NZ_JANLCJ010000001.1"/>
</dbReference>
<keyword evidence="2" id="KW-0472">Membrane</keyword>
<comment type="caution">
    <text evidence="3">The sequence shown here is derived from an EMBL/GenBank/DDBJ whole genome shotgun (WGS) entry which is preliminary data.</text>
</comment>
<dbReference type="Proteomes" id="UP001165586">
    <property type="component" value="Unassembled WGS sequence"/>
</dbReference>
<sequence>MAATKADAAELGRLNPTVKVDTDAAGAIAQLEATVAAADRVGASSETLRVRQGVLAGAWDRVRDSTLKANEANRTSFTRIGMITTAVALLLPLLPALGAFAVGAAGALTLMGLAGVAALFGIHQAMQDGTAVGLAYSSGLQSIKGNLQALAQTAAVTMLSSFRDVVRDTNSAMPMLNRQTAEFAGFLGRSGSNLFSGALSSLRALEPFLIRVGVYVEGLTAKFNAWTTNGGLQKFASYAISQLPTVEAMLGALGNTIMHILQALAPLGTVGLTVLTVLSQVIAAIPVQVLTDLIAAATWGALAFKAWGFIAPMLTSIATAMGAVEVATKLAQGPIGWIIAGVSALAGILAVSIARQQAAADAVRDYTAAVQADTGALGDNVRAAAVKALTDAGALAAAQRLGISVKEVTDATLGNASAQAKLDAELTKLESSAVGTATKMQDLTTAQQEQVGDVNSVRDAYEGQNDAIEQAIDAYNTYADAMGQTTITSDAQKAALEANAAAAGVSVSAYLSATASQSDAQAQVEKTTAAMYLQSDAAGLLKQSLDLLNGKTISYEQAQNQFDSGLTHLSNTTIQVADANGVMVDAIDAGKASLDSHTASGTEARGELLNLVTAAQDSATAFRDQGGSVEETKAKMADMKQQIIDNAVANGWNRDAVQAYIDKLFEIPADIPPTQIEVDTAAAEARLESFIAQMSGRVIDIQVNANNPAIGFGLGDGHADGGTIRGPGSASSDTAGLYPLSDGEEVISNRNGQADRFRGVLKQINAGTFNASSFGAGLRARSSGGGSGQAPVSSSSSSSITNHWNINQIGDPNATAAAIARRQSMLNV</sequence>
<feature type="transmembrane region" description="Helical" evidence="2">
    <location>
        <begin position="77"/>
        <end position="94"/>
    </location>
</feature>
<keyword evidence="2" id="KW-0812">Transmembrane</keyword>
<evidence type="ECO:0000256" key="1">
    <source>
        <dbReference type="SAM" id="MobiDB-lite"/>
    </source>
</evidence>
<protein>
    <recommendedName>
        <fullName evidence="5">Bacteriophage tail tape measure N-terminal domain-containing protein</fullName>
    </recommendedName>
</protein>
<evidence type="ECO:0008006" key="5">
    <source>
        <dbReference type="Google" id="ProtNLM"/>
    </source>
</evidence>
<feature type="transmembrane region" description="Helical" evidence="2">
    <location>
        <begin position="100"/>
        <end position="122"/>
    </location>
</feature>
<feature type="region of interest" description="Disordered" evidence="1">
    <location>
        <begin position="780"/>
        <end position="800"/>
    </location>
</feature>
<feature type="compositionally biased region" description="Low complexity" evidence="1">
    <location>
        <begin position="789"/>
        <end position="799"/>
    </location>
</feature>
<gene>
    <name evidence="3" type="ORF">N1032_01315</name>
</gene>
<feature type="transmembrane region" description="Helical" evidence="2">
    <location>
        <begin position="335"/>
        <end position="354"/>
    </location>
</feature>
<reference evidence="3" key="1">
    <citation type="submission" date="2022-08" db="EMBL/GenBank/DDBJ databases">
        <authorList>
            <person name="Deng Y."/>
            <person name="Han X.-F."/>
            <person name="Zhang Y.-Q."/>
        </authorList>
    </citation>
    <scope>NUCLEOTIDE SEQUENCE</scope>
    <source>
        <strain evidence="3">CPCC 203386</strain>
    </source>
</reference>
<keyword evidence="2" id="KW-1133">Transmembrane helix</keyword>
<accession>A0ABT2GWQ8</accession>
<organism evidence="3 4">
    <name type="scientific">Herbiconiux daphne</name>
    <dbReference type="NCBI Taxonomy" id="2970914"/>
    <lineage>
        <taxon>Bacteria</taxon>
        <taxon>Bacillati</taxon>
        <taxon>Actinomycetota</taxon>
        <taxon>Actinomycetes</taxon>
        <taxon>Micrococcales</taxon>
        <taxon>Microbacteriaceae</taxon>
        <taxon>Herbiconiux</taxon>
    </lineage>
</organism>
<evidence type="ECO:0000256" key="2">
    <source>
        <dbReference type="SAM" id="Phobius"/>
    </source>
</evidence>
<dbReference type="EMBL" id="JANLCJ010000001">
    <property type="protein sequence ID" value="MCS5732382.1"/>
    <property type="molecule type" value="Genomic_DNA"/>
</dbReference>
<name>A0ABT2GWQ8_9MICO</name>
<proteinExistence type="predicted"/>